<comment type="caution">
    <text evidence="2">The sequence shown here is derived from an EMBL/GenBank/DDBJ whole genome shotgun (WGS) entry which is preliminary data.</text>
</comment>
<keyword evidence="3" id="KW-1185">Reference proteome</keyword>
<evidence type="ECO:0000313" key="2">
    <source>
        <dbReference type="EMBL" id="MEL3959378.1"/>
    </source>
</evidence>
<dbReference type="CDD" id="cd00093">
    <property type="entry name" value="HTH_XRE"/>
    <property type="match status" value="1"/>
</dbReference>
<name>A0ABU9K2Q4_9BACI</name>
<gene>
    <name evidence="2" type="ORF">NST17_19685</name>
</gene>
<dbReference type="Proteomes" id="UP001459714">
    <property type="component" value="Unassembled WGS sequence"/>
</dbReference>
<dbReference type="InterPro" id="IPR001387">
    <property type="entry name" value="Cro/C1-type_HTH"/>
</dbReference>
<reference evidence="2 3" key="1">
    <citation type="submission" date="2024-03" db="EMBL/GenBank/DDBJ databases">
        <title>Bacilli Hybrid Assemblies.</title>
        <authorList>
            <person name="Kovac J."/>
        </authorList>
    </citation>
    <scope>NUCLEOTIDE SEQUENCE [LARGE SCALE GENOMIC DNA]</scope>
    <source>
        <strain evidence="2 3">FSL M8-0022</strain>
    </source>
</reference>
<protein>
    <submittedName>
        <fullName evidence="2">Helix-turn-helix transcriptional regulator</fullName>
    </submittedName>
</protein>
<dbReference type="Gene3D" id="1.10.260.40">
    <property type="entry name" value="lambda repressor-like DNA-binding domains"/>
    <property type="match status" value="1"/>
</dbReference>
<dbReference type="PROSITE" id="PS50943">
    <property type="entry name" value="HTH_CROC1"/>
    <property type="match status" value="1"/>
</dbReference>
<dbReference type="InterPro" id="IPR010982">
    <property type="entry name" value="Lambda_DNA-bd_dom_sf"/>
</dbReference>
<dbReference type="RefSeq" id="WP_342021016.1">
    <property type="nucleotide sequence ID" value="NZ_JBBYAK010000002.1"/>
</dbReference>
<dbReference type="Pfam" id="PF01381">
    <property type="entry name" value="HTH_3"/>
    <property type="match status" value="1"/>
</dbReference>
<evidence type="ECO:0000259" key="1">
    <source>
        <dbReference type="PROSITE" id="PS50943"/>
    </source>
</evidence>
<sequence length="55" mass="6609">MLSGRQLKIKRILHNVEAKEIAEYLGVSKTYISLMENEKRKIPTNLYKQWIKYLK</sequence>
<dbReference type="EMBL" id="JBBYAK010000002">
    <property type="protein sequence ID" value="MEL3959378.1"/>
    <property type="molecule type" value="Genomic_DNA"/>
</dbReference>
<proteinExistence type="predicted"/>
<evidence type="ECO:0000313" key="3">
    <source>
        <dbReference type="Proteomes" id="UP001459714"/>
    </source>
</evidence>
<organism evidence="2 3">
    <name type="scientific">Caldifermentibacillus hisashii</name>
    <dbReference type="NCBI Taxonomy" id="996558"/>
    <lineage>
        <taxon>Bacteria</taxon>
        <taxon>Bacillati</taxon>
        <taxon>Bacillota</taxon>
        <taxon>Bacilli</taxon>
        <taxon>Bacillales</taxon>
        <taxon>Bacillaceae</taxon>
        <taxon>Caldifermentibacillus</taxon>
    </lineage>
</organism>
<dbReference type="SUPFAM" id="SSF47413">
    <property type="entry name" value="lambda repressor-like DNA-binding domains"/>
    <property type="match status" value="1"/>
</dbReference>
<accession>A0ABU9K2Q4</accession>
<feature type="domain" description="HTH cro/C1-type" evidence="1">
    <location>
        <begin position="7"/>
        <end position="44"/>
    </location>
</feature>